<dbReference type="InterPro" id="IPR022893">
    <property type="entry name" value="Shikimate_DH_fam"/>
</dbReference>
<dbReference type="EMBL" id="JPEO01000023">
    <property type="protein sequence ID" value="KFZ36179.1"/>
    <property type="molecule type" value="Genomic_DNA"/>
</dbReference>
<evidence type="ECO:0000256" key="3">
    <source>
        <dbReference type="ARBA" id="ARBA00022605"/>
    </source>
</evidence>
<dbReference type="OrthoDB" id="9776868at2"/>
<dbReference type="FunFam" id="3.40.50.10860:FF:000006">
    <property type="entry name" value="Shikimate dehydrogenase (NADP(+))"/>
    <property type="match status" value="1"/>
</dbReference>
<feature type="active site" description="Proton acceptor" evidence="8">
    <location>
        <position position="67"/>
    </location>
</feature>
<comment type="subunit">
    <text evidence="8">Homodimer.</text>
</comment>
<dbReference type="NCBIfam" id="TIGR00507">
    <property type="entry name" value="aroE"/>
    <property type="match status" value="1"/>
</dbReference>
<dbReference type="GO" id="GO:0004764">
    <property type="term" value="F:shikimate 3-dehydrogenase (NADP+) activity"/>
    <property type="evidence" value="ECO:0007669"/>
    <property type="project" value="UniProtKB-UniRule"/>
</dbReference>
<comment type="caution">
    <text evidence="12">The sequence shown here is derived from an EMBL/GenBank/DDBJ whole genome shotgun (WGS) entry which is preliminary data.</text>
</comment>
<evidence type="ECO:0000259" key="9">
    <source>
        <dbReference type="Pfam" id="PF01488"/>
    </source>
</evidence>
<dbReference type="Proteomes" id="UP000029264">
    <property type="component" value="Unassembled WGS sequence"/>
</dbReference>
<dbReference type="Pfam" id="PF01488">
    <property type="entry name" value="Shikimate_DH"/>
    <property type="match status" value="1"/>
</dbReference>
<feature type="binding site" evidence="8">
    <location>
        <begin position="15"/>
        <end position="17"/>
    </location>
    <ligand>
        <name>shikimate</name>
        <dbReference type="ChEBI" id="CHEBI:36208"/>
    </ligand>
</feature>
<dbReference type="FunFam" id="3.40.50.720:FF:000104">
    <property type="entry name" value="Shikimate dehydrogenase (NADP(+))"/>
    <property type="match status" value="1"/>
</dbReference>
<dbReference type="InterPro" id="IPR036291">
    <property type="entry name" value="NAD(P)-bd_dom_sf"/>
</dbReference>
<evidence type="ECO:0000256" key="1">
    <source>
        <dbReference type="ARBA" id="ARBA00004871"/>
    </source>
</evidence>
<feature type="binding site" evidence="8">
    <location>
        <position position="104"/>
    </location>
    <ligand>
        <name>shikimate</name>
        <dbReference type="ChEBI" id="CHEBI:36208"/>
    </ligand>
</feature>
<evidence type="ECO:0000256" key="8">
    <source>
        <dbReference type="HAMAP-Rule" id="MF_00222"/>
    </source>
</evidence>
<dbReference type="HAMAP" id="MF_00222">
    <property type="entry name" value="Shikimate_DH_AroE"/>
    <property type="match status" value="1"/>
</dbReference>
<dbReference type="GO" id="GO:0050661">
    <property type="term" value="F:NADP binding"/>
    <property type="evidence" value="ECO:0007669"/>
    <property type="project" value="InterPro"/>
</dbReference>
<reference evidence="12 13" key="1">
    <citation type="submission" date="2014-06" db="EMBL/GenBank/DDBJ databases">
        <title>Shewanella sp. YQH10.</title>
        <authorList>
            <person name="Liu Y."/>
            <person name="Zeng R."/>
        </authorList>
    </citation>
    <scope>NUCLEOTIDE SEQUENCE [LARGE SCALE GENOMIC DNA]</scope>
    <source>
        <strain evidence="12 13">YQH10</strain>
    </source>
</reference>
<dbReference type="UniPathway" id="UPA00053">
    <property type="reaction ID" value="UER00087"/>
</dbReference>
<keyword evidence="5 8" id="KW-0560">Oxidoreductase</keyword>
<dbReference type="EC" id="1.1.1.25" evidence="2 8"/>
<dbReference type="SUPFAM" id="SSF51735">
    <property type="entry name" value="NAD(P)-binding Rossmann-fold domains"/>
    <property type="match status" value="1"/>
</dbReference>
<dbReference type="GO" id="GO:0019632">
    <property type="term" value="P:shikimate metabolic process"/>
    <property type="evidence" value="ECO:0007669"/>
    <property type="project" value="InterPro"/>
</dbReference>
<evidence type="ECO:0000256" key="2">
    <source>
        <dbReference type="ARBA" id="ARBA00012962"/>
    </source>
</evidence>
<dbReference type="PANTHER" id="PTHR21089:SF1">
    <property type="entry name" value="BIFUNCTIONAL 3-DEHYDROQUINATE DEHYDRATASE_SHIKIMATE DEHYDROGENASE, CHLOROPLASTIC"/>
    <property type="match status" value="1"/>
</dbReference>
<dbReference type="InterPro" id="IPR046346">
    <property type="entry name" value="Aminoacid_DH-like_N_sf"/>
</dbReference>
<feature type="domain" description="Quinate/shikimate 5-dehydrogenase/glutamyl-tRNA reductase" evidence="9">
    <location>
        <begin position="116"/>
        <end position="190"/>
    </location>
</feature>
<feature type="binding site" evidence="8">
    <location>
        <begin position="127"/>
        <end position="131"/>
    </location>
    <ligand>
        <name>NADP(+)</name>
        <dbReference type="ChEBI" id="CHEBI:58349"/>
    </ligand>
</feature>
<evidence type="ECO:0000259" key="10">
    <source>
        <dbReference type="Pfam" id="PF08501"/>
    </source>
</evidence>
<evidence type="ECO:0000313" key="13">
    <source>
        <dbReference type="Proteomes" id="UP000029264"/>
    </source>
</evidence>
<evidence type="ECO:0000256" key="5">
    <source>
        <dbReference type="ARBA" id="ARBA00023002"/>
    </source>
</evidence>
<feature type="binding site" evidence="8">
    <location>
        <position position="214"/>
    </location>
    <ligand>
        <name>shikimate</name>
        <dbReference type="ChEBI" id="CHEBI:36208"/>
    </ligand>
</feature>
<name>A0A094JDQ3_9GAMM</name>
<feature type="binding site" evidence="8">
    <location>
        <position position="79"/>
    </location>
    <ligand>
        <name>NADP(+)</name>
        <dbReference type="ChEBI" id="CHEBI:58349"/>
    </ligand>
</feature>
<dbReference type="Pfam" id="PF08501">
    <property type="entry name" value="Shikimate_dh_N"/>
    <property type="match status" value="1"/>
</dbReference>
<dbReference type="Gene3D" id="3.40.50.10860">
    <property type="entry name" value="Leucine Dehydrogenase, chain A, domain 1"/>
    <property type="match status" value="1"/>
</dbReference>
<dbReference type="SUPFAM" id="SSF53223">
    <property type="entry name" value="Aminoacid dehydrogenase-like, N-terminal domain"/>
    <property type="match status" value="1"/>
</dbReference>
<dbReference type="InterPro" id="IPR041121">
    <property type="entry name" value="SDH_C"/>
</dbReference>
<organism evidence="12 13">
    <name type="scientific">Shewanella mangrovi</name>
    <dbReference type="NCBI Taxonomy" id="1515746"/>
    <lineage>
        <taxon>Bacteria</taxon>
        <taxon>Pseudomonadati</taxon>
        <taxon>Pseudomonadota</taxon>
        <taxon>Gammaproteobacteria</taxon>
        <taxon>Alteromonadales</taxon>
        <taxon>Shewanellaceae</taxon>
        <taxon>Shewanella</taxon>
    </lineage>
</organism>
<dbReference type="AlphaFoldDB" id="A0A094JDQ3"/>
<comment type="pathway">
    <text evidence="1 8">Metabolic intermediate biosynthesis; chorismate biosynthesis; chorismate from D-erythrose 4-phosphate and phosphoenolpyruvate: step 4/7.</text>
</comment>
<feature type="domain" description="Shikimate dehydrogenase substrate binding N-terminal" evidence="10">
    <location>
        <begin position="7"/>
        <end position="90"/>
    </location>
</feature>
<gene>
    <name evidence="8" type="primary">aroE</name>
    <name evidence="12" type="ORF">HR45_18105</name>
</gene>
<feature type="domain" description="SDH C-terminal" evidence="11">
    <location>
        <begin position="236"/>
        <end position="266"/>
    </location>
</feature>
<feature type="binding site" evidence="8">
    <location>
        <position position="63"/>
    </location>
    <ligand>
        <name>shikimate</name>
        <dbReference type="ChEBI" id="CHEBI:36208"/>
    </ligand>
</feature>
<dbReference type="STRING" id="1515746.HR45_18105"/>
<sequence>MTDRYAVFGNPIAHSKSPAIHHAFAQQTGEDLAYEKILAPVEEFAATAKSFFADARTKGANVTVPFKEQAYALCDELSERAKLAGAVNTLIKLENGQLQGDNTDGLGLVSDLAAHTSLQGKTVLLIGAGGAAKGCLLPLLDADVTSVDIYNRTKVKAEQLAAVAPTRCKACEAGTLAQGYDVVINSTSASLHGQLPDVPSSVIGEHTICYDMMYGKEMTTFNQWAQAQGAKLVIDGLGMLVGQAAHSFNLWRGIYPAVEPVLQQLRQQLEQQP</sequence>
<dbReference type="eggNOG" id="COG0169">
    <property type="taxonomic scope" value="Bacteria"/>
</dbReference>
<dbReference type="Pfam" id="PF18317">
    <property type="entry name" value="SDH_C"/>
    <property type="match status" value="1"/>
</dbReference>
<keyword evidence="4 8" id="KW-0521">NADP</keyword>
<keyword evidence="13" id="KW-1185">Reference proteome</keyword>
<evidence type="ECO:0000259" key="11">
    <source>
        <dbReference type="Pfam" id="PF18317"/>
    </source>
</evidence>
<comment type="catalytic activity">
    <reaction evidence="7 8">
        <text>shikimate + NADP(+) = 3-dehydroshikimate + NADPH + H(+)</text>
        <dbReference type="Rhea" id="RHEA:17737"/>
        <dbReference type="ChEBI" id="CHEBI:15378"/>
        <dbReference type="ChEBI" id="CHEBI:16630"/>
        <dbReference type="ChEBI" id="CHEBI:36208"/>
        <dbReference type="ChEBI" id="CHEBI:57783"/>
        <dbReference type="ChEBI" id="CHEBI:58349"/>
        <dbReference type="EC" id="1.1.1.25"/>
    </reaction>
</comment>
<dbReference type="GO" id="GO:0009073">
    <property type="term" value="P:aromatic amino acid family biosynthetic process"/>
    <property type="evidence" value="ECO:0007669"/>
    <property type="project" value="UniProtKB-KW"/>
</dbReference>
<evidence type="ECO:0000256" key="7">
    <source>
        <dbReference type="ARBA" id="ARBA00049442"/>
    </source>
</evidence>
<evidence type="ECO:0000256" key="4">
    <source>
        <dbReference type="ARBA" id="ARBA00022857"/>
    </source>
</evidence>
<dbReference type="InterPro" id="IPR006151">
    <property type="entry name" value="Shikm_DH/Glu-tRNA_Rdtase"/>
</dbReference>
<feature type="binding site" evidence="8">
    <location>
        <position position="236"/>
    </location>
    <ligand>
        <name>NADP(+)</name>
        <dbReference type="ChEBI" id="CHEBI:58349"/>
    </ligand>
</feature>
<dbReference type="RefSeq" id="WP_037445572.1">
    <property type="nucleotide sequence ID" value="NZ_JPEO01000023.1"/>
</dbReference>
<comment type="similarity">
    <text evidence="8">Belongs to the shikimate dehydrogenase family.</text>
</comment>
<dbReference type="Gene3D" id="3.40.50.720">
    <property type="entry name" value="NAD(P)-binding Rossmann-like Domain"/>
    <property type="match status" value="1"/>
</dbReference>
<dbReference type="PANTHER" id="PTHR21089">
    <property type="entry name" value="SHIKIMATE DEHYDROGENASE"/>
    <property type="match status" value="1"/>
</dbReference>
<feature type="binding site" evidence="8">
    <location>
        <position position="88"/>
    </location>
    <ligand>
        <name>shikimate</name>
        <dbReference type="ChEBI" id="CHEBI:36208"/>
    </ligand>
</feature>
<dbReference type="CDD" id="cd01065">
    <property type="entry name" value="NAD_bind_Shikimate_DH"/>
    <property type="match status" value="1"/>
</dbReference>
<dbReference type="InterPro" id="IPR011342">
    <property type="entry name" value="Shikimate_DH"/>
</dbReference>
<protein>
    <recommendedName>
        <fullName evidence="2 8">Shikimate dehydrogenase (NADP(+))</fullName>
        <shortName evidence="8">SDH</shortName>
        <ecNumber evidence="2 8">1.1.1.25</ecNumber>
    </recommendedName>
</protein>
<keyword evidence="6 8" id="KW-0057">Aromatic amino acid biosynthesis</keyword>
<dbReference type="GO" id="GO:0009423">
    <property type="term" value="P:chorismate biosynthetic process"/>
    <property type="evidence" value="ECO:0007669"/>
    <property type="project" value="UniProtKB-UniRule"/>
</dbReference>
<feature type="binding site" evidence="8">
    <location>
        <position position="243"/>
    </location>
    <ligand>
        <name>shikimate</name>
        <dbReference type="ChEBI" id="CHEBI:36208"/>
    </ligand>
</feature>
<evidence type="ECO:0000256" key="6">
    <source>
        <dbReference type="ARBA" id="ARBA00023141"/>
    </source>
</evidence>
<dbReference type="NCBIfam" id="NF001310">
    <property type="entry name" value="PRK00258.1-2"/>
    <property type="match status" value="1"/>
</dbReference>
<dbReference type="InterPro" id="IPR013708">
    <property type="entry name" value="Shikimate_DH-bd_N"/>
</dbReference>
<dbReference type="GO" id="GO:0008652">
    <property type="term" value="P:amino acid biosynthetic process"/>
    <property type="evidence" value="ECO:0007669"/>
    <property type="project" value="UniProtKB-KW"/>
</dbReference>
<proteinExistence type="inferred from homology"/>
<feature type="binding site" evidence="8">
    <location>
        <position position="212"/>
    </location>
    <ligand>
        <name>NADP(+)</name>
        <dbReference type="ChEBI" id="CHEBI:58349"/>
    </ligand>
</feature>
<feature type="binding site" evidence="8">
    <location>
        <begin position="151"/>
        <end position="156"/>
    </location>
    <ligand>
        <name>NADP(+)</name>
        <dbReference type="ChEBI" id="CHEBI:58349"/>
    </ligand>
</feature>
<keyword evidence="3 8" id="KW-0028">Amino-acid biosynthesis</keyword>
<comment type="function">
    <text evidence="8">Involved in the biosynthesis of the chorismate, which leads to the biosynthesis of aromatic amino acids. Catalyzes the reversible NADPH linked reduction of 3-dehydroshikimate (DHSA) to yield shikimate (SA).</text>
</comment>
<evidence type="ECO:0000313" key="12">
    <source>
        <dbReference type="EMBL" id="KFZ36179.1"/>
    </source>
</evidence>
<accession>A0A094JDQ3</accession>
<dbReference type="GO" id="GO:0005829">
    <property type="term" value="C:cytosol"/>
    <property type="evidence" value="ECO:0007669"/>
    <property type="project" value="TreeGrafter"/>
</dbReference>